<evidence type="ECO:0000313" key="1">
    <source>
        <dbReference type="EMBL" id="GJT35680.1"/>
    </source>
</evidence>
<keyword evidence="2" id="KW-1185">Reference proteome</keyword>
<organism evidence="1 2">
    <name type="scientific">Tanacetum coccineum</name>
    <dbReference type="NCBI Taxonomy" id="301880"/>
    <lineage>
        <taxon>Eukaryota</taxon>
        <taxon>Viridiplantae</taxon>
        <taxon>Streptophyta</taxon>
        <taxon>Embryophyta</taxon>
        <taxon>Tracheophyta</taxon>
        <taxon>Spermatophyta</taxon>
        <taxon>Magnoliopsida</taxon>
        <taxon>eudicotyledons</taxon>
        <taxon>Gunneridae</taxon>
        <taxon>Pentapetalae</taxon>
        <taxon>asterids</taxon>
        <taxon>campanulids</taxon>
        <taxon>Asterales</taxon>
        <taxon>Asteraceae</taxon>
        <taxon>Asteroideae</taxon>
        <taxon>Anthemideae</taxon>
        <taxon>Anthemidinae</taxon>
        <taxon>Tanacetum</taxon>
    </lineage>
</organism>
<evidence type="ECO:0000313" key="2">
    <source>
        <dbReference type="Proteomes" id="UP001151760"/>
    </source>
</evidence>
<accession>A0ABQ5D9Y5</accession>
<name>A0ABQ5D9Y5_9ASTR</name>
<proteinExistence type="predicted"/>
<gene>
    <name evidence="1" type="ORF">Tco_0926099</name>
</gene>
<reference evidence="1" key="1">
    <citation type="journal article" date="2022" name="Int. J. Mol. Sci.">
        <title>Draft Genome of Tanacetum Coccineum: Genomic Comparison of Closely Related Tanacetum-Family Plants.</title>
        <authorList>
            <person name="Yamashiro T."/>
            <person name="Shiraishi A."/>
            <person name="Nakayama K."/>
            <person name="Satake H."/>
        </authorList>
    </citation>
    <scope>NUCLEOTIDE SEQUENCE</scope>
</reference>
<dbReference type="EMBL" id="BQNB010015070">
    <property type="protein sequence ID" value="GJT35680.1"/>
    <property type="molecule type" value="Genomic_DNA"/>
</dbReference>
<reference evidence="1" key="2">
    <citation type="submission" date="2022-01" db="EMBL/GenBank/DDBJ databases">
        <authorList>
            <person name="Yamashiro T."/>
            <person name="Shiraishi A."/>
            <person name="Satake H."/>
            <person name="Nakayama K."/>
        </authorList>
    </citation>
    <scope>NUCLEOTIDE SEQUENCE</scope>
</reference>
<sequence>MLLEQLSSITLRILKKKAQEEMKLYIDVVEKSVKDIIKDKVKSLLPQILPKEVSDFATPVIQSTITESLENVVLAKSSSQPQSTYEAAASLIEFQLKKILIDKLEKSKSYRAVEEHRNLYDALIKSYQIDKDLFDSYGKAYSLKRSRDDKDKDEDPPVTPMN</sequence>
<protein>
    <submittedName>
        <fullName evidence="1">Uncharacterized protein</fullName>
    </submittedName>
</protein>
<comment type="caution">
    <text evidence="1">The sequence shown here is derived from an EMBL/GenBank/DDBJ whole genome shotgun (WGS) entry which is preliminary data.</text>
</comment>
<dbReference type="Proteomes" id="UP001151760">
    <property type="component" value="Unassembled WGS sequence"/>
</dbReference>